<dbReference type="CDD" id="cd05325">
    <property type="entry name" value="carb_red_sniffer_like_SDR_c"/>
    <property type="match status" value="1"/>
</dbReference>
<protein>
    <submittedName>
        <fullName evidence="2">SDR family oxidoreductase</fullName>
    </submittedName>
</protein>
<dbReference type="PANTHER" id="PTHR45458">
    <property type="entry name" value="SHORT-CHAIN DEHYDROGENASE/REDUCTASE SDR"/>
    <property type="match status" value="1"/>
</dbReference>
<dbReference type="InterPro" id="IPR036291">
    <property type="entry name" value="NAD(P)-bd_dom_sf"/>
</dbReference>
<organism evidence="2 3">
    <name type="scientific">Candidatus Cohnella colombiensis</name>
    <dbReference type="NCBI Taxonomy" id="3121368"/>
    <lineage>
        <taxon>Bacteria</taxon>
        <taxon>Bacillati</taxon>
        <taxon>Bacillota</taxon>
        <taxon>Bacilli</taxon>
        <taxon>Bacillales</taxon>
        <taxon>Paenibacillaceae</taxon>
        <taxon>Cohnella</taxon>
    </lineage>
</organism>
<evidence type="ECO:0000313" key="2">
    <source>
        <dbReference type="EMBL" id="WEK53536.1"/>
    </source>
</evidence>
<dbReference type="InterPro" id="IPR002347">
    <property type="entry name" value="SDR_fam"/>
</dbReference>
<name>A0AA95EUY3_9BACL</name>
<accession>A0AA95EUY3</accession>
<dbReference type="PRINTS" id="PR00080">
    <property type="entry name" value="SDRFAMILY"/>
</dbReference>
<proteinExistence type="inferred from homology"/>
<dbReference type="GO" id="GO:0016616">
    <property type="term" value="F:oxidoreductase activity, acting on the CH-OH group of donors, NAD or NADP as acceptor"/>
    <property type="evidence" value="ECO:0007669"/>
    <property type="project" value="TreeGrafter"/>
</dbReference>
<dbReference type="PRINTS" id="PR00081">
    <property type="entry name" value="GDHRDH"/>
</dbReference>
<dbReference type="Pfam" id="PF00106">
    <property type="entry name" value="adh_short"/>
    <property type="match status" value="1"/>
</dbReference>
<dbReference type="InterPro" id="IPR052184">
    <property type="entry name" value="SDR_enzymes"/>
</dbReference>
<gene>
    <name evidence="2" type="ORF">P0Y55_13220</name>
</gene>
<dbReference type="EMBL" id="CP119317">
    <property type="protein sequence ID" value="WEK53536.1"/>
    <property type="molecule type" value="Genomic_DNA"/>
</dbReference>
<dbReference type="Gene3D" id="3.40.50.720">
    <property type="entry name" value="NAD(P)-binding Rossmann-like Domain"/>
    <property type="match status" value="1"/>
</dbReference>
<comment type="similarity">
    <text evidence="1">Belongs to the short-chain dehydrogenases/reductases (SDR) family.</text>
</comment>
<evidence type="ECO:0000313" key="3">
    <source>
        <dbReference type="Proteomes" id="UP001178662"/>
    </source>
</evidence>
<dbReference type="PANTHER" id="PTHR45458:SF1">
    <property type="entry name" value="SHORT CHAIN DEHYDROGENASE"/>
    <property type="match status" value="1"/>
</dbReference>
<reference evidence="2" key="1">
    <citation type="submission" date="2023-03" db="EMBL/GenBank/DDBJ databases">
        <title>Andean soil-derived lignocellulolytic bacterial consortium as a source of novel taxa and putative plastic-active enzymes.</title>
        <authorList>
            <person name="Diaz-Garcia L."/>
            <person name="Chuvochina M."/>
            <person name="Feuerriegel G."/>
            <person name="Bunk B."/>
            <person name="Sproer C."/>
            <person name="Streit W.R."/>
            <person name="Rodriguez L.M."/>
            <person name="Overmann J."/>
            <person name="Jimenez D.J."/>
        </authorList>
    </citation>
    <scope>NUCLEOTIDE SEQUENCE</scope>
    <source>
        <strain evidence="2">MAG 2441</strain>
    </source>
</reference>
<dbReference type="AlphaFoldDB" id="A0AA95EUY3"/>
<dbReference type="Proteomes" id="UP001178662">
    <property type="component" value="Chromosome"/>
</dbReference>
<sequence>MLPYALVTGADRGLGYALVKQLLHRQYNVIASQYMRDQGQLDQLANEYEGKLTLVQLDVANDHSVAQAAKTIATLTDKLDILINNAGVLGDTEATIHEPLNFNEMQQVFNVNSLGPLRVVNALAPLVLASDRKLIVNISSEAGSIAECERTSWFGYCMSKAALNMQSALIHNQIKSAGGQLLLLHPGWVQSYMHGSLNLEADLSADESASQIVNRIFEFKATPTNKPIYMDYLGNLLPW</sequence>
<evidence type="ECO:0000256" key="1">
    <source>
        <dbReference type="RuleBase" id="RU000363"/>
    </source>
</evidence>
<keyword evidence="3" id="KW-1185">Reference proteome</keyword>
<dbReference type="SUPFAM" id="SSF51735">
    <property type="entry name" value="NAD(P)-binding Rossmann-fold domains"/>
    <property type="match status" value="1"/>
</dbReference>